<dbReference type="EMBL" id="CP000975">
    <property type="protein sequence ID" value="ACD84134.1"/>
    <property type="molecule type" value="Genomic_DNA"/>
</dbReference>
<dbReference type="AlphaFoldDB" id="B3DZ42"/>
<organism evidence="1 2">
    <name type="scientific">Methylacidiphilum infernorum (isolate V4)</name>
    <name type="common">Methylokorus infernorum (strain V4)</name>
    <dbReference type="NCBI Taxonomy" id="481448"/>
    <lineage>
        <taxon>Bacteria</taxon>
        <taxon>Pseudomonadati</taxon>
        <taxon>Verrucomicrobiota</taxon>
        <taxon>Methylacidiphilae</taxon>
        <taxon>Methylacidiphilales</taxon>
        <taxon>Methylacidiphilaceae</taxon>
        <taxon>Methylacidiphilum (ex Ratnadevi et al. 2023)</taxon>
    </lineage>
</organism>
<dbReference type="Proteomes" id="UP000009149">
    <property type="component" value="Chromosome"/>
</dbReference>
<sequence>MELGTFMMHLKEWNFKKKRGVMSGFFRLDIG</sequence>
<reference evidence="1 2" key="1">
    <citation type="journal article" date="2008" name="Biol. Direct">
        <title>Complete genome sequence of the extremely acidophilic methanotroph isolate V4, Methylacidiphilum infernorum, a representative of the bacterial phylum Verrucomicrobia.</title>
        <authorList>
            <person name="Hou S."/>
            <person name="Makarova K.S."/>
            <person name="Saw J.H."/>
            <person name="Senin P."/>
            <person name="Ly B.V."/>
            <person name="Zhou Z."/>
            <person name="Ren Y."/>
            <person name="Wang J."/>
            <person name="Galperin M.Y."/>
            <person name="Omelchenko M.V."/>
            <person name="Wolf Y.I."/>
            <person name="Yutin N."/>
            <person name="Koonin E.V."/>
            <person name="Stott M.B."/>
            <person name="Mountain B.W."/>
            <person name="Crowe M.A."/>
            <person name="Smirnova A.V."/>
            <person name="Dunfield P.F."/>
            <person name="Feng L."/>
            <person name="Wang L."/>
            <person name="Alam M."/>
        </authorList>
    </citation>
    <scope>NUCLEOTIDE SEQUENCE [LARGE SCALE GENOMIC DNA]</scope>
    <source>
        <strain evidence="2">Isolate V4</strain>
    </source>
</reference>
<gene>
    <name evidence="1" type="ordered locus">Minf_2080</name>
</gene>
<proteinExistence type="predicted"/>
<accession>B3DZ42</accession>
<evidence type="ECO:0000313" key="2">
    <source>
        <dbReference type="Proteomes" id="UP000009149"/>
    </source>
</evidence>
<dbReference type="KEGG" id="min:Minf_2080"/>
<dbReference type="HOGENOM" id="CLU_3397400_0_0_0"/>
<evidence type="ECO:0000313" key="1">
    <source>
        <dbReference type="EMBL" id="ACD84134.1"/>
    </source>
</evidence>
<protein>
    <submittedName>
        <fullName evidence="1">Uncharacterized protein</fullName>
    </submittedName>
</protein>
<name>B3DZ42_METI4</name>